<feature type="domain" description="Rad50/SbcC-type AAA" evidence="2">
    <location>
        <begin position="5"/>
        <end position="239"/>
    </location>
</feature>
<dbReference type="SUPFAM" id="SSF52540">
    <property type="entry name" value="P-loop containing nucleoside triphosphate hydrolases"/>
    <property type="match status" value="1"/>
</dbReference>
<dbReference type="PANTHER" id="PTHR32114">
    <property type="entry name" value="ABC TRANSPORTER ABCH.3"/>
    <property type="match status" value="1"/>
</dbReference>
<evidence type="ECO:0000259" key="2">
    <source>
        <dbReference type="Pfam" id="PF13476"/>
    </source>
</evidence>
<dbReference type="Proteomes" id="UP000245489">
    <property type="component" value="Unassembled WGS sequence"/>
</dbReference>
<dbReference type="GO" id="GO:0006302">
    <property type="term" value="P:double-strand break repair"/>
    <property type="evidence" value="ECO:0007669"/>
    <property type="project" value="InterPro"/>
</dbReference>
<protein>
    <submittedName>
        <fullName evidence="3">DNA sulfur modification protein DndD</fullName>
    </submittedName>
</protein>
<dbReference type="EMBL" id="QGGO01000037">
    <property type="protein sequence ID" value="PWK17194.1"/>
    <property type="molecule type" value="Genomic_DNA"/>
</dbReference>
<dbReference type="RefSeq" id="WP_109745131.1">
    <property type="nucleotide sequence ID" value="NZ_QGGO01000037.1"/>
</dbReference>
<dbReference type="AlphaFoldDB" id="A0A316DGE1"/>
<dbReference type="Gene3D" id="3.40.50.300">
    <property type="entry name" value="P-loop containing nucleotide triphosphate hydrolases"/>
    <property type="match status" value="1"/>
</dbReference>
<evidence type="ECO:0000256" key="1">
    <source>
        <dbReference type="SAM" id="Coils"/>
    </source>
</evidence>
<dbReference type="PANTHER" id="PTHR32114:SF2">
    <property type="entry name" value="ABC TRANSPORTER ABCH.3"/>
    <property type="match status" value="1"/>
</dbReference>
<reference evidence="3 4" key="1">
    <citation type="submission" date="2018-05" db="EMBL/GenBank/DDBJ databases">
        <title>Genomic Encyclopedia of Archaeal and Bacterial Type Strains, Phase II (KMG-II): from individual species to whole genera.</title>
        <authorList>
            <person name="Goeker M."/>
        </authorList>
    </citation>
    <scope>NUCLEOTIDE SEQUENCE [LARGE SCALE GENOMIC DNA]</scope>
    <source>
        <strain evidence="3 4">DSM 22214</strain>
    </source>
</reference>
<dbReference type="GO" id="GO:0016887">
    <property type="term" value="F:ATP hydrolysis activity"/>
    <property type="evidence" value="ECO:0007669"/>
    <property type="project" value="InterPro"/>
</dbReference>
<name>A0A316DGE1_9BACT</name>
<dbReference type="Pfam" id="PF13476">
    <property type="entry name" value="AAA_23"/>
    <property type="match status" value="1"/>
</dbReference>
<dbReference type="NCBIfam" id="TIGR03185">
    <property type="entry name" value="DNA_S_dndD"/>
    <property type="match status" value="1"/>
</dbReference>
<comment type="caution">
    <text evidence="3">The sequence shown here is derived from an EMBL/GenBank/DDBJ whole genome shotgun (WGS) entry which is preliminary data.</text>
</comment>
<evidence type="ECO:0000313" key="3">
    <source>
        <dbReference type="EMBL" id="PWK17194.1"/>
    </source>
</evidence>
<keyword evidence="1" id="KW-0175">Coiled coil</keyword>
<keyword evidence="4" id="KW-1185">Reference proteome</keyword>
<evidence type="ECO:0000313" key="4">
    <source>
        <dbReference type="Proteomes" id="UP000245489"/>
    </source>
</evidence>
<proteinExistence type="predicted"/>
<dbReference type="OrthoDB" id="9795626at2"/>
<dbReference type="InterPro" id="IPR038729">
    <property type="entry name" value="Rad50/SbcC_AAA"/>
</dbReference>
<feature type="coiled-coil region" evidence="1">
    <location>
        <begin position="202"/>
        <end position="270"/>
    </location>
</feature>
<gene>
    <name evidence="3" type="ORF">LV89_04480</name>
</gene>
<sequence>MIIKSIELENFRIYKDYNKIDLTISEDKNIYIISGKNGFGKTTFLMSLVWCLYGKQMQEVDDLYRKEIADQGGYPKYIPNSLNRKAKADGQKQFSVKITITDAILPELSCDEISIKRTFHASAGEDLEILVDGFENEMVRELADTKVASGEIFIREHLLPIEIAKFFFFDAEKIVTLAEANSDDQRRNLSRAYSEILGIKKYELLKEEFDDIQKRIRSKNASKDEKEKLNLLEAEIKNLDLGISINEQTIGELRDKKDELRFESSKLQERLIRLGNTMSVDDLEEIREIERNLDSRLKEIVSEIQDYMEIIPFVIAGGKLSEVSEQVNDELSYKANFLNQEKVLAVSENIITDLITEQKNFKGVLTRDITDFYYNTISKLVKKHFYADIPDLPLDFKPIHDFSVSEKNELDAFIQKLKFSFKEKFKSLTYQNNQVRNEWTQIRRRISDAEAKAEDAVVREDRERRDLIEREILKIEAHLELLLMGIGKSKQDIENKKRIKSEITSKLKASEVNREKDEYLTIQIKKIKTFINQFKERKKVSLEKQILTGLQTLMHKKGFINEVKVDITGEFIDIILMNKKSGVIQKQGLSKGEQQMYATALLHGLVKESEIEFPVFIDSPMQKFDEEHALNIIKFFYPDISDQVILFPLVNKELTQKEFKLLEPKIAKAFLINNIDPDKSTFLETSPQEFFTTYNNLYNAD</sequence>
<organism evidence="3 4">
    <name type="scientific">Arcicella aurantiaca</name>
    <dbReference type="NCBI Taxonomy" id="591202"/>
    <lineage>
        <taxon>Bacteria</taxon>
        <taxon>Pseudomonadati</taxon>
        <taxon>Bacteroidota</taxon>
        <taxon>Cytophagia</taxon>
        <taxon>Cytophagales</taxon>
        <taxon>Flectobacillaceae</taxon>
        <taxon>Arcicella</taxon>
    </lineage>
</organism>
<accession>A0A316DGE1</accession>
<dbReference type="InterPro" id="IPR027417">
    <property type="entry name" value="P-loop_NTPase"/>
</dbReference>
<dbReference type="InterPro" id="IPR017599">
    <property type="entry name" value="DNA_S_DndD"/>
</dbReference>